<protein>
    <recommendedName>
        <fullName evidence="9">Protein translocase subunit SecD</fullName>
    </recommendedName>
</protein>
<feature type="domain" description="PpiC" evidence="11">
    <location>
        <begin position="150"/>
        <end position="256"/>
    </location>
</feature>
<dbReference type="InterPro" id="IPR055344">
    <property type="entry name" value="SecD_SecF_C_bact"/>
</dbReference>
<keyword evidence="7 9" id="KW-0811">Translocation</keyword>
<evidence type="ECO:0000256" key="4">
    <source>
        <dbReference type="ARBA" id="ARBA00022692"/>
    </source>
</evidence>
<keyword evidence="3 9" id="KW-1003">Cell membrane</keyword>
<evidence type="ECO:0000259" key="11">
    <source>
        <dbReference type="PROSITE" id="PS50198"/>
    </source>
</evidence>
<dbReference type="Pfam" id="PF02355">
    <property type="entry name" value="SecD_SecF_C"/>
    <property type="match status" value="1"/>
</dbReference>
<gene>
    <name evidence="9" type="primary">secD</name>
    <name evidence="12" type="ORF">A2983_02685</name>
</gene>
<dbReference type="GO" id="GO:0005886">
    <property type="term" value="C:plasma membrane"/>
    <property type="evidence" value="ECO:0007669"/>
    <property type="project" value="UniProtKB-SubCell"/>
</dbReference>
<comment type="similarity">
    <text evidence="9">Belongs to the SecD/SecF family. SecD subfamily.</text>
</comment>
<keyword evidence="5 9" id="KW-0653">Protein transport</keyword>
<evidence type="ECO:0000256" key="1">
    <source>
        <dbReference type="ARBA" id="ARBA00004651"/>
    </source>
</evidence>
<comment type="subunit">
    <text evidence="9">Forms a complex with SecF. Part of the essential Sec protein translocation apparatus which comprises SecA, SecYEG and auxiliary proteins SecDF. Other proteins may also be involved.</text>
</comment>
<dbReference type="InterPro" id="IPR054384">
    <property type="entry name" value="SecDF_P1_head"/>
</dbReference>
<dbReference type="GO" id="GO:0043952">
    <property type="term" value="P:protein transport by the Sec complex"/>
    <property type="evidence" value="ECO:0007669"/>
    <property type="project" value="UniProtKB-UniRule"/>
</dbReference>
<dbReference type="Proteomes" id="UP000177040">
    <property type="component" value="Unassembled WGS sequence"/>
</dbReference>
<dbReference type="PROSITE" id="PS01096">
    <property type="entry name" value="PPIC_PPIASE_1"/>
    <property type="match status" value="1"/>
</dbReference>
<dbReference type="Gene3D" id="3.10.50.40">
    <property type="match status" value="2"/>
</dbReference>
<dbReference type="HAMAP" id="MF_01463_B">
    <property type="entry name" value="SecD_B"/>
    <property type="match status" value="1"/>
</dbReference>
<dbReference type="GO" id="GO:0015450">
    <property type="term" value="F:protein-transporting ATPase activity"/>
    <property type="evidence" value="ECO:0007669"/>
    <property type="project" value="InterPro"/>
</dbReference>
<evidence type="ECO:0000256" key="3">
    <source>
        <dbReference type="ARBA" id="ARBA00022475"/>
    </source>
</evidence>
<dbReference type="GO" id="GO:0003755">
    <property type="term" value="F:peptidyl-prolyl cis-trans isomerase activity"/>
    <property type="evidence" value="ECO:0007669"/>
    <property type="project" value="UniProtKB-KW"/>
</dbReference>
<name>A0A1F6N489_9BACT</name>
<evidence type="ECO:0000256" key="10">
    <source>
        <dbReference type="PROSITE-ProRule" id="PRU00278"/>
    </source>
</evidence>
<comment type="function">
    <text evidence="9">Part of the Sec protein translocase complex. Interacts with the SecYEG preprotein conducting channel. SecDF uses the proton motive force (PMF) to complete protein translocation after the ATP-dependent function of SecA.</text>
</comment>
<evidence type="ECO:0000256" key="5">
    <source>
        <dbReference type="ARBA" id="ARBA00022927"/>
    </source>
</evidence>
<dbReference type="Pfam" id="PF22599">
    <property type="entry name" value="SecDF_P1_head"/>
    <property type="match status" value="1"/>
</dbReference>
<organism evidence="12 13">
    <name type="scientific">Candidatus Magasanikbacteria bacterium RIFCSPLOWO2_01_FULL_40_15</name>
    <dbReference type="NCBI Taxonomy" id="1798686"/>
    <lineage>
        <taxon>Bacteria</taxon>
        <taxon>Candidatus Magasanikiibacteriota</taxon>
    </lineage>
</organism>
<dbReference type="InterPro" id="IPR046357">
    <property type="entry name" value="PPIase_dom_sf"/>
</dbReference>
<dbReference type="PANTHER" id="PTHR30081:SF1">
    <property type="entry name" value="PROTEIN TRANSLOCASE SUBUNIT SECD"/>
    <property type="match status" value="1"/>
</dbReference>
<dbReference type="PROSITE" id="PS50198">
    <property type="entry name" value="PPIC_PPIASE_2"/>
    <property type="match status" value="2"/>
</dbReference>
<dbReference type="InterPro" id="IPR048631">
    <property type="entry name" value="SecD_1st"/>
</dbReference>
<comment type="caution">
    <text evidence="9">Lacks conserved residue(s) required for the propagation of feature annotation.</text>
</comment>
<dbReference type="AlphaFoldDB" id="A0A1F6N489"/>
<sequence length="681" mass="74311">MNINSVSFGKTRANLRWGIVGIFGLLLITVAIAAPQYANKGINFINDKVKIGLPNVPEKSFRLGLDLQGGVQLIYKTDLTGIEANKQALAVEGVRDVIERRVNGLGVAEANVQTSQIDNTYRVNIELPGVTDVNQAIKMIGETPTLEFKEEGSRIDRPLTDEEQQSIIDYNVNAKNKANALLERLNKGESFESLVSASEESETKDNAGLIGFIPDIEPVKELYAWAKNQVNTSTSNTISKDLIQTPQGFNIVKRGSERDGQPEVQASHILICWLGSKNCEGRLTKEEAKNKAETLFKKATPKNFAQLAKENSSDLSNKATGGDLGYFTKEKMVPEFASAAFEATKGTIIGPIETAFGYHLIYKRDARQEKEYEISRILIRTKTAVDILGPNQQWKSTGLSGKQLQRAEVVTDQQTGGVQVSLKFNSEGAQLFKELTTRNLQKPIAIFLDGFPISTPNVNTVIPDGNAVISGRFSFQEAKILAQRLNAGALPVPVELISQQAIGATLGAESLAKSLKAGAMSLAVIMIFMIAVYRLPGLISVVSLCLYTALTLVIFKLLGVTITLAGIAGFIMSLGVAIDANVLIFERLKEELQQGKSLRLAVEEGFLRAWTSIRDGNAATLITSVILIWFGSSFVKGFALTLIIGTLVSLFTAITVTRVMVRFIVPWFKNEGSWLFLGSKK</sequence>
<keyword evidence="4 9" id="KW-0812">Transmembrane</keyword>
<comment type="caution">
    <text evidence="12">The sequence shown here is derived from an EMBL/GenBank/DDBJ whole genome shotgun (WGS) entry which is preliminary data.</text>
</comment>
<feature type="transmembrane region" description="Helical" evidence="9">
    <location>
        <begin position="637"/>
        <end position="661"/>
    </location>
</feature>
<reference evidence="12 13" key="1">
    <citation type="journal article" date="2016" name="Nat. Commun.">
        <title>Thousands of microbial genomes shed light on interconnected biogeochemical processes in an aquifer system.</title>
        <authorList>
            <person name="Anantharaman K."/>
            <person name="Brown C.T."/>
            <person name="Hug L.A."/>
            <person name="Sharon I."/>
            <person name="Castelle C.J."/>
            <person name="Probst A.J."/>
            <person name="Thomas B.C."/>
            <person name="Singh A."/>
            <person name="Wilkins M.J."/>
            <person name="Karaoz U."/>
            <person name="Brodie E.L."/>
            <person name="Williams K.H."/>
            <person name="Hubbard S.S."/>
            <person name="Banfield J.F."/>
        </authorList>
    </citation>
    <scope>NUCLEOTIDE SEQUENCE [LARGE SCALE GENOMIC DNA]</scope>
</reference>
<dbReference type="SUPFAM" id="SSF54534">
    <property type="entry name" value="FKBP-like"/>
    <property type="match status" value="2"/>
</dbReference>
<evidence type="ECO:0000256" key="9">
    <source>
        <dbReference type="HAMAP-Rule" id="MF_01463"/>
    </source>
</evidence>
<keyword evidence="8 9" id="KW-0472">Membrane</keyword>
<comment type="subcellular location">
    <subcellularLocation>
        <location evidence="1 9">Cell membrane</location>
        <topology evidence="1 9">Multi-pass membrane protein</topology>
    </subcellularLocation>
</comment>
<dbReference type="NCBIfam" id="TIGR00916">
    <property type="entry name" value="2A0604s01"/>
    <property type="match status" value="1"/>
</dbReference>
<dbReference type="InterPro" id="IPR048634">
    <property type="entry name" value="SecD_SecF_C"/>
</dbReference>
<keyword evidence="10" id="KW-0697">Rotamase</keyword>
<dbReference type="EMBL" id="MFQH01000006">
    <property type="protein sequence ID" value="OGH78548.1"/>
    <property type="molecule type" value="Genomic_DNA"/>
</dbReference>
<dbReference type="Gene3D" id="3.30.70.3400">
    <property type="match status" value="1"/>
</dbReference>
<dbReference type="InterPro" id="IPR005791">
    <property type="entry name" value="SecD"/>
</dbReference>
<dbReference type="SUPFAM" id="SSF82866">
    <property type="entry name" value="Multidrug efflux transporter AcrB transmembrane domain"/>
    <property type="match status" value="1"/>
</dbReference>
<evidence type="ECO:0000256" key="6">
    <source>
        <dbReference type="ARBA" id="ARBA00022989"/>
    </source>
</evidence>
<keyword evidence="2 9" id="KW-0813">Transport</keyword>
<dbReference type="GO" id="GO:0065002">
    <property type="term" value="P:intracellular protein transmembrane transport"/>
    <property type="evidence" value="ECO:0007669"/>
    <property type="project" value="UniProtKB-UniRule"/>
</dbReference>
<dbReference type="InterPro" id="IPR023058">
    <property type="entry name" value="PPIase_PpiC_CS"/>
</dbReference>
<dbReference type="PANTHER" id="PTHR30081">
    <property type="entry name" value="PROTEIN-EXPORT MEMBRANE PROTEIN SEC"/>
    <property type="match status" value="1"/>
</dbReference>
<evidence type="ECO:0000313" key="12">
    <source>
        <dbReference type="EMBL" id="OGH78548.1"/>
    </source>
</evidence>
<dbReference type="NCBIfam" id="TIGR01129">
    <property type="entry name" value="secD"/>
    <property type="match status" value="1"/>
</dbReference>
<dbReference type="InterPro" id="IPR000297">
    <property type="entry name" value="PPIase_PpiC"/>
</dbReference>
<dbReference type="Pfam" id="PF13616">
    <property type="entry name" value="Rotamase_3"/>
    <property type="match status" value="1"/>
</dbReference>
<dbReference type="InterPro" id="IPR022813">
    <property type="entry name" value="SecD/SecF_arch_bac"/>
</dbReference>
<evidence type="ECO:0000256" key="7">
    <source>
        <dbReference type="ARBA" id="ARBA00023010"/>
    </source>
</evidence>
<evidence type="ECO:0000256" key="8">
    <source>
        <dbReference type="ARBA" id="ARBA00023136"/>
    </source>
</evidence>
<evidence type="ECO:0000313" key="13">
    <source>
        <dbReference type="Proteomes" id="UP000177040"/>
    </source>
</evidence>
<feature type="domain" description="PpiC" evidence="11">
    <location>
        <begin position="261"/>
        <end position="365"/>
    </location>
</feature>
<proteinExistence type="inferred from homology"/>
<evidence type="ECO:0000256" key="2">
    <source>
        <dbReference type="ARBA" id="ARBA00022448"/>
    </source>
</evidence>
<accession>A0A1F6N489</accession>
<dbReference type="GO" id="GO:0006605">
    <property type="term" value="P:protein targeting"/>
    <property type="evidence" value="ECO:0007669"/>
    <property type="project" value="UniProtKB-UniRule"/>
</dbReference>
<dbReference type="Gene3D" id="3.30.1360.200">
    <property type="match status" value="1"/>
</dbReference>
<keyword evidence="10" id="KW-0413">Isomerase</keyword>
<keyword evidence="6 9" id="KW-1133">Transmembrane helix</keyword>
<dbReference type="Pfam" id="PF21760">
    <property type="entry name" value="SecD_1st"/>
    <property type="match status" value="1"/>
</dbReference>
<dbReference type="Gene3D" id="1.20.1640.10">
    <property type="entry name" value="Multidrug efflux transporter AcrB transmembrane domain"/>
    <property type="match status" value="1"/>
</dbReference>